<keyword evidence="2" id="KW-1185">Reference proteome</keyword>
<protein>
    <submittedName>
        <fullName evidence="1">Uncharacterized protein</fullName>
    </submittedName>
</protein>
<organism evidence="1 2">
    <name type="scientific">Nesterenkonia rhizosphaerae</name>
    <dbReference type="NCBI Taxonomy" id="1348272"/>
    <lineage>
        <taxon>Bacteria</taxon>
        <taxon>Bacillati</taxon>
        <taxon>Actinomycetota</taxon>
        <taxon>Actinomycetes</taxon>
        <taxon>Micrococcales</taxon>
        <taxon>Micrococcaceae</taxon>
        <taxon>Nesterenkonia</taxon>
    </lineage>
</organism>
<gene>
    <name evidence="1" type="ORF">GCM10025790_22410</name>
</gene>
<proteinExistence type="predicted"/>
<name>A0ABP9G0J8_9MICC</name>
<evidence type="ECO:0000313" key="1">
    <source>
        <dbReference type="EMBL" id="GAA4924667.1"/>
    </source>
</evidence>
<reference evidence="2" key="1">
    <citation type="journal article" date="2019" name="Int. J. Syst. Evol. Microbiol.">
        <title>The Global Catalogue of Microorganisms (GCM) 10K type strain sequencing project: providing services to taxonomists for standard genome sequencing and annotation.</title>
        <authorList>
            <consortium name="The Broad Institute Genomics Platform"/>
            <consortium name="The Broad Institute Genome Sequencing Center for Infectious Disease"/>
            <person name="Wu L."/>
            <person name="Ma J."/>
        </authorList>
    </citation>
    <scope>NUCLEOTIDE SEQUENCE [LARGE SCALE GENOMIC DNA]</scope>
    <source>
        <strain evidence="2">JCM 19129</strain>
    </source>
</reference>
<dbReference type="EMBL" id="BAABLW010000007">
    <property type="protein sequence ID" value="GAA4924667.1"/>
    <property type="molecule type" value="Genomic_DNA"/>
</dbReference>
<sequence length="289" mass="32161">MVDYSISRNDRGTTLTVYFSNGPLVFSPDHPHTDEAVELLLGSAQHMPSIEEDLRTMHDLTSAIALRLREVSTRFSLIGGQLCFDGDVIDKPLTRIILDRLHAGDESWEAYARFMIHLAQNPSQQARKALFRWISDRKLTLTRDGLIVAYKGVNDEGLSYRAGKGIVHRQVDGALITEQYTQSQLPNDVGTWVEFPRSEVDADPTNHCGVGLHVGSREFAEGFGSRLLTVLVNPTAVVMVPHDSNGQKMRVWQYYVTDIEPASASATSTVDAPVAFSPDEDQDCYAWHS</sequence>
<comment type="caution">
    <text evidence="1">The sequence shown here is derived from an EMBL/GenBank/DDBJ whole genome shotgun (WGS) entry which is preliminary data.</text>
</comment>
<dbReference type="RefSeq" id="WP_345478092.1">
    <property type="nucleotide sequence ID" value="NZ_BAABLW010000007.1"/>
</dbReference>
<accession>A0ABP9G0J8</accession>
<dbReference type="Proteomes" id="UP001500368">
    <property type="component" value="Unassembled WGS sequence"/>
</dbReference>
<evidence type="ECO:0000313" key="2">
    <source>
        <dbReference type="Proteomes" id="UP001500368"/>
    </source>
</evidence>